<dbReference type="KEGG" id="bbae:FRD01_02435"/>
<feature type="modified residue" description="N6-(pyridoxal phosphate)lysine" evidence="5">
    <location>
        <position position="68"/>
    </location>
</feature>
<evidence type="ECO:0000313" key="7">
    <source>
        <dbReference type="EMBL" id="QED26135.1"/>
    </source>
</evidence>
<evidence type="ECO:0000256" key="1">
    <source>
        <dbReference type="ARBA" id="ARBA00001933"/>
    </source>
</evidence>
<dbReference type="PANTHER" id="PTHR43780:SF2">
    <property type="entry name" value="1-AMINOCYCLOPROPANE-1-CARBOXYLATE DEAMINASE-RELATED"/>
    <property type="match status" value="1"/>
</dbReference>
<comment type="cofactor">
    <cofactor evidence="1">
        <name>pyridoxal 5'-phosphate</name>
        <dbReference type="ChEBI" id="CHEBI:597326"/>
    </cofactor>
</comment>
<evidence type="ECO:0000256" key="4">
    <source>
        <dbReference type="PIRSR" id="PIRSR006278-1"/>
    </source>
</evidence>
<evidence type="ECO:0000313" key="8">
    <source>
        <dbReference type="Proteomes" id="UP000321595"/>
    </source>
</evidence>
<dbReference type="AlphaFoldDB" id="A0A5B8XKN6"/>
<dbReference type="SUPFAM" id="SSF53686">
    <property type="entry name" value="Tryptophan synthase beta subunit-like PLP-dependent enzymes"/>
    <property type="match status" value="1"/>
</dbReference>
<dbReference type="Proteomes" id="UP000321595">
    <property type="component" value="Chromosome"/>
</dbReference>
<feature type="domain" description="Tryptophan synthase beta chain-like PALP" evidence="6">
    <location>
        <begin position="32"/>
        <end position="335"/>
    </location>
</feature>
<dbReference type="InterPro" id="IPR036052">
    <property type="entry name" value="TrpB-like_PALP_sf"/>
</dbReference>
<dbReference type="GO" id="GO:0019148">
    <property type="term" value="F:D-cysteine desulfhydrase activity"/>
    <property type="evidence" value="ECO:0007669"/>
    <property type="project" value="TreeGrafter"/>
</dbReference>
<feature type="active site" description="Nucleophile" evidence="4">
    <location>
        <position position="95"/>
    </location>
</feature>
<dbReference type="InterPro" id="IPR001926">
    <property type="entry name" value="TrpB-like_PALP"/>
</dbReference>
<dbReference type="OrthoDB" id="9801249at2"/>
<comment type="similarity">
    <text evidence="2">Belongs to the ACC deaminase/D-cysteine desulfhydrase family.</text>
</comment>
<keyword evidence="3 5" id="KW-0663">Pyridoxal phosphate</keyword>
<dbReference type="PIRSF" id="PIRSF006278">
    <property type="entry name" value="ACCD_DCysDesulf"/>
    <property type="match status" value="1"/>
</dbReference>
<proteinExistence type="inferred from homology"/>
<gene>
    <name evidence="7" type="ORF">FRD01_02435</name>
</gene>
<dbReference type="Gene3D" id="3.40.50.1100">
    <property type="match status" value="2"/>
</dbReference>
<keyword evidence="8" id="KW-1185">Reference proteome</keyword>
<organism evidence="7 8">
    <name type="scientific">Microvenator marinus</name>
    <dbReference type="NCBI Taxonomy" id="2600177"/>
    <lineage>
        <taxon>Bacteria</taxon>
        <taxon>Deltaproteobacteria</taxon>
        <taxon>Bradymonadales</taxon>
        <taxon>Microvenatoraceae</taxon>
        <taxon>Microvenator</taxon>
    </lineage>
</organism>
<name>A0A5B8XKN6_9DELT</name>
<evidence type="ECO:0000259" key="6">
    <source>
        <dbReference type="Pfam" id="PF00291"/>
    </source>
</evidence>
<protein>
    <submittedName>
        <fullName evidence="7">Pyridoxal-phosphate dependent enzyme</fullName>
    </submittedName>
</protein>
<dbReference type="PANTHER" id="PTHR43780">
    <property type="entry name" value="1-AMINOCYCLOPROPANE-1-CARBOXYLATE DEAMINASE-RELATED"/>
    <property type="match status" value="1"/>
</dbReference>
<evidence type="ECO:0000256" key="2">
    <source>
        <dbReference type="ARBA" id="ARBA00008639"/>
    </source>
</evidence>
<dbReference type="InterPro" id="IPR027278">
    <property type="entry name" value="ACCD_DCysDesulf"/>
</dbReference>
<reference evidence="7 8" key="1">
    <citation type="submission" date="2019-08" db="EMBL/GenBank/DDBJ databases">
        <authorList>
            <person name="Liang Q."/>
        </authorList>
    </citation>
    <scope>NUCLEOTIDE SEQUENCE [LARGE SCALE GENOMIC DNA]</scope>
    <source>
        <strain evidence="7 8">V1718</strain>
    </source>
</reference>
<dbReference type="Pfam" id="PF00291">
    <property type="entry name" value="PALP"/>
    <property type="match status" value="1"/>
</dbReference>
<accession>A0A5B8XKN6</accession>
<evidence type="ECO:0000256" key="5">
    <source>
        <dbReference type="PIRSR" id="PIRSR006278-2"/>
    </source>
</evidence>
<dbReference type="EMBL" id="CP042467">
    <property type="protein sequence ID" value="QED26135.1"/>
    <property type="molecule type" value="Genomic_DNA"/>
</dbReference>
<sequence>MYTAAQPEDRTVSQPELFRRFPSLSIPYRALATIPTPVDHFEALGSRMGIDLWVKRDDQSGALYGGNKLRKLEFLLADALEKGLEHVWTVGAIGSHHALATALWARKLGLEPSVLHFPQPLTPHVQKNIKAIATTRANLTLADHRNDLPAEVFKVKLREWLSSGRDFYYIPGGGSSPLGTVGYVNAALELAAQCEAEAIPIPDVIYVAAGTCGTLVGLTLGLKIAGLATKVIGVRVVDKVICNKPLCAYLGHQVSDLLYEAGMRNVPRLSNKDYHLTGDYFGGAYGVPTAPGEAAIANAKTYGLNLEGTYTGKAFSALEAQASDWQSKTVMYWHTLSGADLTDVLEQFTPEMLPPEYREFLEPV</sequence>
<evidence type="ECO:0000256" key="3">
    <source>
        <dbReference type="ARBA" id="ARBA00022898"/>
    </source>
</evidence>